<dbReference type="PANTHER" id="PTHR11061:SF30">
    <property type="entry name" value="TRNA (URACIL(54)-C(5))-METHYLTRANSFERASE"/>
    <property type="match status" value="1"/>
</dbReference>
<dbReference type="CDD" id="cd02440">
    <property type="entry name" value="AdoMet_MTases"/>
    <property type="match status" value="1"/>
</dbReference>
<reference evidence="4" key="1">
    <citation type="submission" date="2019-08" db="EMBL/GenBank/DDBJ databases">
        <authorList>
            <person name="Kucharzyk K."/>
            <person name="Murdoch R.W."/>
            <person name="Higgins S."/>
            <person name="Loffler F."/>
        </authorList>
    </citation>
    <scope>NUCLEOTIDE SEQUENCE</scope>
</reference>
<dbReference type="EMBL" id="VSSQ01081175">
    <property type="protein sequence ID" value="MPN30165.1"/>
    <property type="molecule type" value="Genomic_DNA"/>
</dbReference>
<dbReference type="GO" id="GO:0070475">
    <property type="term" value="P:rRNA base methylation"/>
    <property type="evidence" value="ECO:0007669"/>
    <property type="project" value="TreeGrafter"/>
</dbReference>
<sequence>MQVNPRQTQKLYRTVFDWTDIAKESLVWDLYCRIGTITLALARKARKIWGIEGNPYAVKDAKRNADLNHLTHAEFLQGKVEDVLCQLNETPDVVVLDLPRAGVDPRVLERLIEAKPKRIVYVSRDQGTLARDAGILERAGYRVEKVQPVDMFPWAVNVETVVLLLRRRVHPIMKK</sequence>
<dbReference type="Gene3D" id="3.40.50.150">
    <property type="entry name" value="Vaccinia Virus protein VP39"/>
    <property type="match status" value="1"/>
</dbReference>
<keyword evidence="3" id="KW-0949">S-adenosyl-L-methionine</keyword>
<dbReference type="EC" id="2.1.1.189" evidence="4"/>
<protein>
    <submittedName>
        <fullName evidence="4">23S rRNA (Uracil-C(5))-methyltransferase RlmCD</fullName>
        <ecNumber evidence="4">2.1.1.189</ecNumber>
    </submittedName>
</protein>
<evidence type="ECO:0000256" key="2">
    <source>
        <dbReference type="ARBA" id="ARBA00022679"/>
    </source>
</evidence>
<dbReference type="Pfam" id="PF05958">
    <property type="entry name" value="tRNA_U5-meth_tr"/>
    <property type="match status" value="1"/>
</dbReference>
<proteinExistence type="predicted"/>
<dbReference type="PANTHER" id="PTHR11061">
    <property type="entry name" value="RNA M5U METHYLTRANSFERASE"/>
    <property type="match status" value="1"/>
</dbReference>
<keyword evidence="1 4" id="KW-0489">Methyltransferase</keyword>
<evidence type="ECO:0000313" key="4">
    <source>
        <dbReference type="EMBL" id="MPN30165.1"/>
    </source>
</evidence>
<dbReference type="InterPro" id="IPR029063">
    <property type="entry name" value="SAM-dependent_MTases_sf"/>
</dbReference>
<dbReference type="AlphaFoldDB" id="A0A645GTT2"/>
<comment type="caution">
    <text evidence="4">The sequence shown here is derived from an EMBL/GenBank/DDBJ whole genome shotgun (WGS) entry which is preliminary data.</text>
</comment>
<evidence type="ECO:0000256" key="1">
    <source>
        <dbReference type="ARBA" id="ARBA00022603"/>
    </source>
</evidence>
<dbReference type="SUPFAM" id="SSF53335">
    <property type="entry name" value="S-adenosyl-L-methionine-dependent methyltransferases"/>
    <property type="match status" value="1"/>
</dbReference>
<accession>A0A645GTT2</accession>
<evidence type="ECO:0000256" key="3">
    <source>
        <dbReference type="ARBA" id="ARBA00022691"/>
    </source>
</evidence>
<gene>
    <name evidence="4" type="primary">rlmCD_49</name>
    <name evidence="4" type="ORF">SDC9_177623</name>
</gene>
<dbReference type="GO" id="GO:0070041">
    <property type="term" value="F:rRNA (uridine-C5-)-methyltransferase activity"/>
    <property type="evidence" value="ECO:0007669"/>
    <property type="project" value="TreeGrafter"/>
</dbReference>
<dbReference type="PROSITE" id="PS51687">
    <property type="entry name" value="SAM_MT_RNA_M5U"/>
    <property type="match status" value="1"/>
</dbReference>
<organism evidence="4">
    <name type="scientific">bioreactor metagenome</name>
    <dbReference type="NCBI Taxonomy" id="1076179"/>
    <lineage>
        <taxon>unclassified sequences</taxon>
        <taxon>metagenomes</taxon>
        <taxon>ecological metagenomes</taxon>
    </lineage>
</organism>
<dbReference type="InterPro" id="IPR010280">
    <property type="entry name" value="U5_MeTrfase_fam"/>
</dbReference>
<keyword evidence="2 4" id="KW-0808">Transferase</keyword>
<name>A0A645GTT2_9ZZZZ</name>